<evidence type="ECO:0000313" key="3">
    <source>
        <dbReference type="Proteomes" id="UP000037151"/>
    </source>
</evidence>
<dbReference type="InterPro" id="IPR011045">
    <property type="entry name" value="N2O_reductase_N"/>
</dbReference>
<evidence type="ECO:0000313" key="2">
    <source>
        <dbReference type="EMBL" id="KND27943.1"/>
    </source>
</evidence>
<evidence type="ECO:0008006" key="4">
    <source>
        <dbReference type="Google" id="ProtNLM"/>
    </source>
</evidence>
<dbReference type="InterPro" id="IPR050282">
    <property type="entry name" value="Cycloisomerase_2"/>
</dbReference>
<accession>A0A0L0JQU7</accession>
<comment type="similarity">
    <text evidence="1">Belongs to the cycloisomerase 2 family.</text>
</comment>
<evidence type="ECO:0000256" key="1">
    <source>
        <dbReference type="ARBA" id="ARBA00005564"/>
    </source>
</evidence>
<reference evidence="3" key="1">
    <citation type="submission" date="2014-07" db="EMBL/GenBank/DDBJ databases">
        <title>Genome sequencing of plant-pathogenic Streptomyces species.</title>
        <authorList>
            <person name="Harrison J."/>
            <person name="Sapp M."/>
            <person name="Thwaites R."/>
            <person name="Studholme D.J."/>
        </authorList>
    </citation>
    <scope>NUCLEOTIDE SEQUENCE [LARGE SCALE GENOMIC DNA]</scope>
    <source>
        <strain evidence="3">NCPPB 4445</strain>
    </source>
</reference>
<dbReference type="PANTHER" id="PTHR30344:SF1">
    <property type="entry name" value="6-PHOSPHOGLUCONOLACTONASE"/>
    <property type="match status" value="1"/>
</dbReference>
<gene>
    <name evidence="2" type="ORF">IQ63_34660</name>
</gene>
<dbReference type="AlphaFoldDB" id="A0A0L0JQU7"/>
<dbReference type="InterPro" id="IPR019405">
    <property type="entry name" value="Lactonase_7-beta_prop"/>
</dbReference>
<comment type="caution">
    <text evidence="2">The sequence shown here is derived from an EMBL/GenBank/DDBJ whole genome shotgun (WGS) entry which is preliminary data.</text>
</comment>
<organism evidence="2 3">
    <name type="scientific">Streptomyces acidiscabies</name>
    <dbReference type="NCBI Taxonomy" id="42234"/>
    <lineage>
        <taxon>Bacteria</taxon>
        <taxon>Bacillati</taxon>
        <taxon>Actinomycetota</taxon>
        <taxon>Actinomycetes</taxon>
        <taxon>Kitasatosporales</taxon>
        <taxon>Streptomycetaceae</taxon>
        <taxon>Streptomyces</taxon>
    </lineage>
</organism>
<dbReference type="InterPro" id="IPR015943">
    <property type="entry name" value="WD40/YVTN_repeat-like_dom_sf"/>
</dbReference>
<dbReference type="Proteomes" id="UP000037151">
    <property type="component" value="Unassembled WGS sequence"/>
</dbReference>
<dbReference type="Gene3D" id="2.130.10.10">
    <property type="entry name" value="YVTN repeat-like/Quinoprotein amine dehydrogenase"/>
    <property type="match status" value="3"/>
</dbReference>
<dbReference type="PATRIC" id="fig|42234.21.peg.7140"/>
<dbReference type="SUPFAM" id="SSF50974">
    <property type="entry name" value="Nitrous oxide reductase, N-terminal domain"/>
    <property type="match status" value="1"/>
</dbReference>
<sequence length="375" mass="38664">MLAAAAAVATVNIASAGEPARDAKSDRAVFVQANELDGNTIRVFARAEDGTLTAAGRYATGGKGGDQVDAPTDSLASQGSLVHADGRLFAVNAGSNTLTSFQVHGRKLTNRQVIGTGGDFPASVTVHGSLAYVMNAGGAGSVQGFRITPEGLKALPGSRRSLGLTNAKVPLFSSSPGQVAFTPDGRSLVVTTKSANTIEVFPLDRAGVPAHRPVVTRSAGEVPFAITFDKAGRMLVAEAKDSTVTTYAVRRDGRLKVLQQPLPNGQNTLCWLERAGDFFYGGNTGNSTVTGYRTDHRGKLALTAPTGVATPPSPQSQGVIDLAVTPDQKFLYVQNALSGTVDGFRVAHDGSLTKVTTVSGLPPFAASGMEGIAAV</sequence>
<dbReference type="PANTHER" id="PTHR30344">
    <property type="entry name" value="6-PHOSPHOGLUCONOLACTONASE-RELATED"/>
    <property type="match status" value="1"/>
</dbReference>
<dbReference type="EMBL" id="JPPY01000193">
    <property type="protein sequence ID" value="KND27943.1"/>
    <property type="molecule type" value="Genomic_DNA"/>
</dbReference>
<protein>
    <recommendedName>
        <fullName evidence="4">6-phosphogluconolactonase</fullName>
    </recommendedName>
</protein>
<proteinExistence type="inferred from homology"/>
<dbReference type="Pfam" id="PF10282">
    <property type="entry name" value="Lactonase"/>
    <property type="match status" value="2"/>
</dbReference>
<name>A0A0L0JQU7_9ACTN</name>
<dbReference type="GO" id="GO:0017057">
    <property type="term" value="F:6-phosphogluconolactonase activity"/>
    <property type="evidence" value="ECO:0007669"/>
    <property type="project" value="TreeGrafter"/>
</dbReference>